<evidence type="ECO:0000313" key="6">
    <source>
        <dbReference type="EMBL" id="KMO35720.1"/>
    </source>
</evidence>
<dbReference type="InterPro" id="IPR036388">
    <property type="entry name" value="WH-like_DNA-bd_sf"/>
</dbReference>
<evidence type="ECO:0000256" key="3">
    <source>
        <dbReference type="ARBA" id="ARBA00023125"/>
    </source>
</evidence>
<name>A0A0J6SKC3_9HYPH</name>
<dbReference type="Gene3D" id="3.40.190.290">
    <property type="match status" value="1"/>
</dbReference>
<dbReference type="CDD" id="cd08422">
    <property type="entry name" value="PBP2_CrgA_like"/>
    <property type="match status" value="1"/>
</dbReference>
<sequence length="319" mass="34484">MDRLGQLDLFVAVAEIGSISGAAEARGMSIAAASRTLAALEERLGVLLVRRSTRTLSLTDEGGKLLVRARSILADVADSEAELTGAALAPSGLLRVSASLSFALLHIAPRLPAYHALYPNVRVHVEVSNRYVDLIDAGIDVAIRTREFEPDRAITIRRLAETRRILTAAPAYLAKAGMPLHPLDLAQHALLLYVYANNPNELGFTRGAETVRVPAHGLLESNDGQILRAAALNGHGVLVQPTYIVHDDVMAGRLVPVLDDWDLPRLRINFAYPTRKHLSAKVRSFIAFVAADFEANAFTHRWTGATQRPAAGAPSCMGR</sequence>
<keyword evidence="3" id="KW-0238">DNA-binding</keyword>
<dbReference type="InterPro" id="IPR036390">
    <property type="entry name" value="WH_DNA-bd_sf"/>
</dbReference>
<dbReference type="Pfam" id="PF03466">
    <property type="entry name" value="LysR_substrate"/>
    <property type="match status" value="1"/>
</dbReference>
<dbReference type="SUPFAM" id="SSF46785">
    <property type="entry name" value="Winged helix' DNA-binding domain"/>
    <property type="match status" value="1"/>
</dbReference>
<dbReference type="GO" id="GO:0003677">
    <property type="term" value="F:DNA binding"/>
    <property type="evidence" value="ECO:0007669"/>
    <property type="project" value="UniProtKB-KW"/>
</dbReference>
<dbReference type="InterPro" id="IPR000847">
    <property type="entry name" value="LysR_HTH_N"/>
</dbReference>
<dbReference type="GO" id="GO:0003700">
    <property type="term" value="F:DNA-binding transcription factor activity"/>
    <property type="evidence" value="ECO:0007669"/>
    <property type="project" value="InterPro"/>
</dbReference>
<evidence type="ECO:0000256" key="1">
    <source>
        <dbReference type="ARBA" id="ARBA00009437"/>
    </source>
</evidence>
<evidence type="ECO:0000313" key="7">
    <source>
        <dbReference type="Proteomes" id="UP000035929"/>
    </source>
</evidence>
<evidence type="ECO:0000256" key="2">
    <source>
        <dbReference type="ARBA" id="ARBA00023015"/>
    </source>
</evidence>
<dbReference type="OrthoDB" id="9813056at2"/>
<evidence type="ECO:0000259" key="5">
    <source>
        <dbReference type="PROSITE" id="PS50931"/>
    </source>
</evidence>
<gene>
    <name evidence="6" type="ORF">VP06_11740</name>
</gene>
<feature type="domain" description="HTH lysR-type" evidence="5">
    <location>
        <begin position="1"/>
        <end position="59"/>
    </location>
</feature>
<dbReference type="RefSeq" id="WP_048463941.1">
    <property type="nucleotide sequence ID" value="NZ_LABX01000082.1"/>
</dbReference>
<protein>
    <submittedName>
        <fullName evidence="6">LysR family transcriptional regulator</fullName>
    </submittedName>
</protein>
<keyword evidence="2" id="KW-0805">Transcription regulation</keyword>
<dbReference type="PANTHER" id="PTHR30537:SF5">
    <property type="entry name" value="HTH-TYPE TRANSCRIPTIONAL ACTIVATOR TTDR-RELATED"/>
    <property type="match status" value="1"/>
</dbReference>
<dbReference type="PATRIC" id="fig|270351.6.peg.7279"/>
<dbReference type="Pfam" id="PF00126">
    <property type="entry name" value="HTH_1"/>
    <property type="match status" value="1"/>
</dbReference>
<dbReference type="FunFam" id="1.10.10.10:FF:000001">
    <property type="entry name" value="LysR family transcriptional regulator"/>
    <property type="match status" value="1"/>
</dbReference>
<proteinExistence type="inferred from homology"/>
<dbReference type="Gene3D" id="1.10.10.10">
    <property type="entry name" value="Winged helix-like DNA-binding domain superfamily/Winged helix DNA-binding domain"/>
    <property type="match status" value="1"/>
</dbReference>
<dbReference type="InterPro" id="IPR005119">
    <property type="entry name" value="LysR_subst-bd"/>
</dbReference>
<reference evidence="6 7" key="1">
    <citation type="submission" date="2015-03" db="EMBL/GenBank/DDBJ databases">
        <title>Genome sequencing of Methylobacterium aquaticum DSM16371 type strain.</title>
        <authorList>
            <person name="Chaudhry V."/>
            <person name="Patil P.B."/>
        </authorList>
    </citation>
    <scope>NUCLEOTIDE SEQUENCE [LARGE SCALE GENOMIC DNA]</scope>
    <source>
        <strain evidence="6 7">DSM 16371</strain>
    </source>
</reference>
<dbReference type="InterPro" id="IPR058163">
    <property type="entry name" value="LysR-type_TF_proteobact-type"/>
</dbReference>
<organism evidence="6 7">
    <name type="scientific">Methylobacterium aquaticum</name>
    <dbReference type="NCBI Taxonomy" id="270351"/>
    <lineage>
        <taxon>Bacteria</taxon>
        <taxon>Pseudomonadati</taxon>
        <taxon>Pseudomonadota</taxon>
        <taxon>Alphaproteobacteria</taxon>
        <taxon>Hyphomicrobiales</taxon>
        <taxon>Methylobacteriaceae</taxon>
        <taxon>Methylobacterium</taxon>
    </lineage>
</organism>
<dbReference type="Proteomes" id="UP000035929">
    <property type="component" value="Unassembled WGS sequence"/>
</dbReference>
<dbReference type="EMBL" id="LABX01000082">
    <property type="protein sequence ID" value="KMO35720.1"/>
    <property type="molecule type" value="Genomic_DNA"/>
</dbReference>
<dbReference type="PANTHER" id="PTHR30537">
    <property type="entry name" value="HTH-TYPE TRANSCRIPTIONAL REGULATOR"/>
    <property type="match status" value="1"/>
</dbReference>
<comment type="caution">
    <text evidence="6">The sequence shown here is derived from an EMBL/GenBank/DDBJ whole genome shotgun (WGS) entry which is preliminary data.</text>
</comment>
<comment type="similarity">
    <text evidence="1">Belongs to the LysR transcriptional regulatory family.</text>
</comment>
<evidence type="ECO:0000256" key="4">
    <source>
        <dbReference type="ARBA" id="ARBA00023163"/>
    </source>
</evidence>
<accession>A0A0J6SKC3</accession>
<dbReference type="PROSITE" id="PS50931">
    <property type="entry name" value="HTH_LYSR"/>
    <property type="match status" value="1"/>
</dbReference>
<dbReference type="AlphaFoldDB" id="A0A0J6SKC3"/>
<dbReference type="SUPFAM" id="SSF53850">
    <property type="entry name" value="Periplasmic binding protein-like II"/>
    <property type="match status" value="1"/>
</dbReference>
<keyword evidence="4" id="KW-0804">Transcription</keyword>